<sequence length="77" mass="8727">MMHFRDRDSPHPLLEIVGDDQQNPNVKVLLLEVHPPNIGVFSFVSGTYDESLLLKECFNNWSVPSSNFGNVCYTPGY</sequence>
<evidence type="ECO:0000313" key="2">
    <source>
        <dbReference type="Proteomes" id="UP000826656"/>
    </source>
</evidence>
<dbReference type="Proteomes" id="UP000826656">
    <property type="component" value="Unassembled WGS sequence"/>
</dbReference>
<keyword evidence="2" id="KW-1185">Reference proteome</keyword>
<comment type="caution">
    <text evidence="1">The sequence shown here is derived from an EMBL/GenBank/DDBJ whole genome shotgun (WGS) entry which is preliminary data.</text>
</comment>
<protein>
    <submittedName>
        <fullName evidence="1">Uncharacterized protein</fullName>
    </submittedName>
</protein>
<proteinExistence type="predicted"/>
<evidence type="ECO:0000313" key="1">
    <source>
        <dbReference type="EMBL" id="KAH0769089.1"/>
    </source>
</evidence>
<gene>
    <name evidence="1" type="ORF">KY290_013070</name>
</gene>
<accession>A0ABQ7VKL9</accession>
<name>A0ABQ7VKL9_SOLTU</name>
<dbReference type="EMBL" id="JAIVGD010000011">
    <property type="protein sequence ID" value="KAH0769089.1"/>
    <property type="molecule type" value="Genomic_DNA"/>
</dbReference>
<organism evidence="1 2">
    <name type="scientific">Solanum tuberosum</name>
    <name type="common">Potato</name>
    <dbReference type="NCBI Taxonomy" id="4113"/>
    <lineage>
        <taxon>Eukaryota</taxon>
        <taxon>Viridiplantae</taxon>
        <taxon>Streptophyta</taxon>
        <taxon>Embryophyta</taxon>
        <taxon>Tracheophyta</taxon>
        <taxon>Spermatophyta</taxon>
        <taxon>Magnoliopsida</taxon>
        <taxon>eudicotyledons</taxon>
        <taxon>Gunneridae</taxon>
        <taxon>Pentapetalae</taxon>
        <taxon>asterids</taxon>
        <taxon>lamiids</taxon>
        <taxon>Solanales</taxon>
        <taxon>Solanaceae</taxon>
        <taxon>Solanoideae</taxon>
        <taxon>Solaneae</taxon>
        <taxon>Solanum</taxon>
    </lineage>
</organism>
<reference evidence="1 2" key="1">
    <citation type="journal article" date="2021" name="bioRxiv">
        <title>Chromosome-scale and haplotype-resolved genome assembly of a tetraploid potato cultivar.</title>
        <authorList>
            <person name="Sun H."/>
            <person name="Jiao W.-B."/>
            <person name="Krause K."/>
            <person name="Campoy J.A."/>
            <person name="Goel M."/>
            <person name="Folz-Donahue K."/>
            <person name="Kukat C."/>
            <person name="Huettel B."/>
            <person name="Schneeberger K."/>
        </authorList>
    </citation>
    <scope>NUCLEOTIDE SEQUENCE [LARGE SCALE GENOMIC DNA]</scope>
    <source>
        <strain evidence="1">SolTubOtavaFocal</strain>
        <tissue evidence="1">Leaves</tissue>
    </source>
</reference>